<reference evidence="3" key="1">
    <citation type="submission" date="2016-10" db="EMBL/GenBank/DDBJ databases">
        <authorList>
            <person name="Varghese N."/>
            <person name="Submissions S."/>
        </authorList>
    </citation>
    <scope>NUCLEOTIDE SEQUENCE [LARGE SCALE GENOMIC DNA]</scope>
    <source>
        <strain evidence="3">DSM 46136</strain>
    </source>
</reference>
<evidence type="ECO:0000313" key="2">
    <source>
        <dbReference type="EMBL" id="SFT41524.1"/>
    </source>
</evidence>
<proteinExistence type="predicted"/>
<name>A0A1I6XUP1_9ACTN</name>
<dbReference type="AlphaFoldDB" id="A0A1I6XUP1"/>
<gene>
    <name evidence="2" type="ORF">SAMN05660657_00640</name>
</gene>
<organism evidence="2 3">
    <name type="scientific">Geodermatophilus amargosae</name>
    <dbReference type="NCBI Taxonomy" id="1296565"/>
    <lineage>
        <taxon>Bacteria</taxon>
        <taxon>Bacillati</taxon>
        <taxon>Actinomycetota</taxon>
        <taxon>Actinomycetes</taxon>
        <taxon>Geodermatophilales</taxon>
        <taxon>Geodermatophilaceae</taxon>
        <taxon>Geodermatophilus</taxon>
    </lineage>
</organism>
<keyword evidence="1" id="KW-0472">Membrane</keyword>
<keyword evidence="3" id="KW-1185">Reference proteome</keyword>
<dbReference type="EMBL" id="FPBA01000002">
    <property type="protein sequence ID" value="SFT41524.1"/>
    <property type="molecule type" value="Genomic_DNA"/>
</dbReference>
<keyword evidence="1" id="KW-1133">Transmembrane helix</keyword>
<dbReference type="Proteomes" id="UP000199546">
    <property type="component" value="Unassembled WGS sequence"/>
</dbReference>
<dbReference type="InterPro" id="IPR013901">
    <property type="entry name" value="Anthrone_oxy"/>
</dbReference>
<dbReference type="Pfam" id="PF08592">
    <property type="entry name" value="Anthrone_oxy"/>
    <property type="match status" value="1"/>
</dbReference>
<feature type="transmembrane region" description="Helical" evidence="1">
    <location>
        <begin position="83"/>
        <end position="103"/>
    </location>
</feature>
<sequence length="154" mass="15087">MTTALVLAAALGSAVVAGVFATFSGFVMRALGALPPATGAAAMQAVDVTALRPPLMTALSGTAALCVAAAVAVLSGGGPVAPVLTGAAAYLAGAVLVTAGANVPLNEELRRSVPGTPEGDAVWARYLRVWTRWNTVRVVACTGAAAALGSAPFV</sequence>
<evidence type="ECO:0000256" key="1">
    <source>
        <dbReference type="SAM" id="Phobius"/>
    </source>
</evidence>
<dbReference type="STRING" id="1296565.SAMN05660657_00640"/>
<feature type="transmembrane region" description="Helical" evidence="1">
    <location>
        <begin position="58"/>
        <end position="77"/>
    </location>
</feature>
<evidence type="ECO:0000313" key="3">
    <source>
        <dbReference type="Proteomes" id="UP000199546"/>
    </source>
</evidence>
<protein>
    <submittedName>
        <fullName evidence="2">Uncharacterized membrane protein</fullName>
    </submittedName>
</protein>
<keyword evidence="1" id="KW-0812">Transmembrane</keyword>
<dbReference type="RefSeq" id="WP_217644526.1">
    <property type="nucleotide sequence ID" value="NZ_FPBA01000002.1"/>
</dbReference>
<accession>A0A1I6XUP1</accession>